<proteinExistence type="predicted"/>
<dbReference type="AlphaFoldDB" id="A0A1P8MRY5"/>
<dbReference type="Proteomes" id="UP000186336">
    <property type="component" value="Chromosome"/>
</dbReference>
<dbReference type="Pfam" id="PF13675">
    <property type="entry name" value="PilJ"/>
    <property type="match status" value="1"/>
</dbReference>
<dbReference type="KEGG" id="tom:BWR18_02980"/>
<comment type="subcellular location">
    <subcellularLocation>
        <location evidence="1">Membrane</location>
        <topology evidence="1">Multi-pass membrane protein</topology>
    </subcellularLocation>
</comment>
<dbReference type="STRING" id="299262.BWR18_02980"/>
<protein>
    <recommendedName>
        <fullName evidence="6">NarX-like N-terminal domain-containing protein</fullName>
    </recommendedName>
</protein>
<feature type="domain" description="NarX-like N-terminal" evidence="6">
    <location>
        <begin position="145"/>
        <end position="234"/>
    </location>
</feature>
<keyword evidence="2" id="KW-0812">Transmembrane</keyword>
<feature type="chain" id="PRO_5013179265" description="NarX-like N-terminal domain-containing protein" evidence="5">
    <location>
        <begin position="21"/>
        <end position="260"/>
    </location>
</feature>
<evidence type="ECO:0000313" key="7">
    <source>
        <dbReference type="EMBL" id="APX10772.1"/>
    </source>
</evidence>
<sequence length="260" mass="27280">MAHLICAVALAFGACGPADSAGTVTIRDWADQAVLVHRVTKSVCLLFVGSSTSVHLDDVAESSARLMARSGTLGIMAAADLKLAADVATLTRSARQIAAGDRHTVAVSLLLKTNPVLSSRYREKRAHAQSDVPAEFHGSFAAVQDLRVLSQKFQRDLCLFLTDLALDGAAGALSDDIVSFEQALEQITKGDAAAGLVAAPNIHIKVTLGKVAAKWKTLKPILLAAARGEAVDSRDAQLASVLGDAMLANLDDISDRFQAL</sequence>
<feature type="signal peptide" evidence="5">
    <location>
        <begin position="1"/>
        <end position="20"/>
    </location>
</feature>
<evidence type="ECO:0000256" key="4">
    <source>
        <dbReference type="ARBA" id="ARBA00023136"/>
    </source>
</evidence>
<keyword evidence="5" id="KW-0732">Signal</keyword>
<evidence type="ECO:0000259" key="6">
    <source>
        <dbReference type="Pfam" id="PF13675"/>
    </source>
</evidence>
<accession>A0A1P8MRY5</accession>
<keyword evidence="3" id="KW-1133">Transmembrane helix</keyword>
<evidence type="ECO:0000256" key="3">
    <source>
        <dbReference type="ARBA" id="ARBA00022989"/>
    </source>
</evidence>
<dbReference type="InterPro" id="IPR029095">
    <property type="entry name" value="NarX-like_N"/>
</dbReference>
<organism evidence="7 8">
    <name type="scientific">Tateyamaria omphalii</name>
    <dbReference type="NCBI Taxonomy" id="299262"/>
    <lineage>
        <taxon>Bacteria</taxon>
        <taxon>Pseudomonadati</taxon>
        <taxon>Pseudomonadota</taxon>
        <taxon>Alphaproteobacteria</taxon>
        <taxon>Rhodobacterales</taxon>
        <taxon>Roseobacteraceae</taxon>
        <taxon>Tateyamaria</taxon>
    </lineage>
</organism>
<gene>
    <name evidence="7" type="ORF">BWR18_02980</name>
</gene>
<dbReference type="GO" id="GO:0016020">
    <property type="term" value="C:membrane"/>
    <property type="evidence" value="ECO:0007669"/>
    <property type="project" value="UniProtKB-SubCell"/>
</dbReference>
<evidence type="ECO:0000256" key="2">
    <source>
        <dbReference type="ARBA" id="ARBA00022692"/>
    </source>
</evidence>
<evidence type="ECO:0000256" key="5">
    <source>
        <dbReference type="SAM" id="SignalP"/>
    </source>
</evidence>
<reference evidence="7 8" key="1">
    <citation type="submission" date="2017-01" db="EMBL/GenBank/DDBJ databases">
        <title>Complete genome of Tateyamaria omphalii DOK1-4 isolated from seawater in Dokdo.</title>
        <authorList>
            <person name="Kim J.H."/>
            <person name="Chi W.-J."/>
        </authorList>
    </citation>
    <scope>NUCLEOTIDE SEQUENCE [LARGE SCALE GENOMIC DNA]</scope>
    <source>
        <strain evidence="7 8">DOK1-4</strain>
    </source>
</reference>
<keyword evidence="8" id="KW-1185">Reference proteome</keyword>
<evidence type="ECO:0000313" key="8">
    <source>
        <dbReference type="Proteomes" id="UP000186336"/>
    </source>
</evidence>
<keyword evidence="4" id="KW-0472">Membrane</keyword>
<evidence type="ECO:0000256" key="1">
    <source>
        <dbReference type="ARBA" id="ARBA00004141"/>
    </source>
</evidence>
<dbReference type="EMBL" id="CP019312">
    <property type="protein sequence ID" value="APX10772.1"/>
    <property type="molecule type" value="Genomic_DNA"/>
</dbReference>
<name>A0A1P8MRY5_9RHOB</name>